<feature type="compositionally biased region" description="Polar residues" evidence="6">
    <location>
        <begin position="329"/>
        <end position="344"/>
    </location>
</feature>
<dbReference type="Proteomes" id="UP000887569">
    <property type="component" value="Unplaced"/>
</dbReference>
<feature type="region of interest" description="Disordered" evidence="6">
    <location>
        <begin position="419"/>
        <end position="445"/>
    </location>
</feature>
<dbReference type="InterPro" id="IPR001507">
    <property type="entry name" value="ZP_dom"/>
</dbReference>
<keyword evidence="8" id="KW-1185">Reference proteome</keyword>
<dbReference type="SUPFAM" id="SSF53756">
    <property type="entry name" value="UDP-Glycosyltransferase/glycogen phosphorylase"/>
    <property type="match status" value="1"/>
</dbReference>
<dbReference type="InterPro" id="IPR057475">
    <property type="entry name" value="CUT_C"/>
</dbReference>
<dbReference type="Pfam" id="PF00201">
    <property type="entry name" value="UDPGT"/>
    <property type="match status" value="1"/>
</dbReference>
<accession>A0A914ZKY5</accession>
<dbReference type="PROSITE" id="PS51034">
    <property type="entry name" value="ZP_2"/>
    <property type="match status" value="1"/>
</dbReference>
<sequence>MLVADTSFVAIHVSTCDAINEDDNVLHLVDSSGCIIDSDIMENVDYTTSGDLMAKTKSQMFKFLEGKRFRFSCRIEACEQHQPYCLAKTPPRCAITKEEVKSKHYSSRSVPNNALPVDNHSHGKMLRAVVDKDDSRNDHATESQYEHLFFASTSRLDPRVPKDFKRKLEESSVNSPHDGKVEDHHDDINHHNANLMNTTVKQKSLRVHHDGIGGMTNDLQETEGLDLSTIRSADFFFNKAVITEETDFYNHSTLNSDKENKSAMAIENALPLTKFSQQIRPENGNNATDEEGEYRVDKTSLHDENATITSFGVESSISYKSDGDDAQVGGTSITSNPKNESELTVASTSNDGYNYGSTESSPALFFAGVANATARNLLHKISAQISPHLKKHQFNPKSHLLTTQSYENRTAVNSYLKETTAVEERKTEPSRSVIKNNSTTEQQPRASTVIPITNSMQNSLPEHGHTISNDTGPGAEVSNLQSRANVTTAGNTTQITSYWLRQPPLISDNKQKPYVDFKDVVTVETATNGHSEVTLGEHDSSQSTAVVRLVSSEVSDTEHNWLKSGSDNEHLSPTDSLTTKRNGAESDELDDEQPFLRTEPDLFSVTNFVQHTTKAMAAVPLEPPQEIEQVLEHFRLQAVPVLNSSQPAASAKLTTGKESDQTNISQTKDLFGEAIRKRANANISDSQHNADIFDEVTRTGIVLNAQLQYGDRRIDVNAVNILLFLIGTTHFERGIFEYLAQQLALRNHYVVTVKPILIPEEPRLVKQKLHLVHEKTLKNLLPRHLFEPLEAIGNDFPWRSGYETEQHLFPYYAAHVHACKKMLNSNLMETLKKDRIDVAIVYAGNPCQLAIVHALHIPFIYFDVEGFTDETRVASGTPLNADIPPSQCHSPTSSIIRRISNGLCILREYAAQSGFSWLAARVSERYARMDGPIGRLFAEDHELKKKFPNFPDVNEIKQNAELYFINSDRLIEYEHALLPHVIPVAGLHIDQRLTAYRIYWRIGPTLYIPGINLDHVPPHINVTSFIPQNDLLADRRTRLLITNGGMQSIIEAVAYGVPIVGIPLYGTNKQNMDKVYSKGFGLIVTKDRLSESTLYSAIKEVLESANVVSCCHLTTPVRLLAGGHVDYYKLPLQGE</sequence>
<dbReference type="Gene3D" id="3.40.50.2000">
    <property type="entry name" value="Glycogen Phosphorylase B"/>
    <property type="match status" value="1"/>
</dbReference>
<evidence type="ECO:0000313" key="8">
    <source>
        <dbReference type="Proteomes" id="UP000887569"/>
    </source>
</evidence>
<dbReference type="Pfam" id="PF25301">
    <property type="entry name" value="CUT_C"/>
    <property type="match status" value="1"/>
</dbReference>
<evidence type="ECO:0000313" key="9">
    <source>
        <dbReference type="WBParaSite" id="PgB07_g032_t01"/>
    </source>
</evidence>
<dbReference type="EC" id="2.4.1.17" evidence="2"/>
<feature type="region of interest" description="Disordered" evidence="6">
    <location>
        <begin position="321"/>
        <end position="344"/>
    </location>
</feature>
<dbReference type="PANTHER" id="PTHR48043">
    <property type="entry name" value="EG:EG0003.4 PROTEIN-RELATED"/>
    <property type="match status" value="1"/>
</dbReference>
<keyword evidence="4" id="KW-0808">Transferase</keyword>
<organism evidence="8 9">
    <name type="scientific">Parascaris univalens</name>
    <name type="common">Nematode worm</name>
    <dbReference type="NCBI Taxonomy" id="6257"/>
    <lineage>
        <taxon>Eukaryota</taxon>
        <taxon>Metazoa</taxon>
        <taxon>Ecdysozoa</taxon>
        <taxon>Nematoda</taxon>
        <taxon>Chromadorea</taxon>
        <taxon>Rhabditida</taxon>
        <taxon>Spirurina</taxon>
        <taxon>Ascaridomorpha</taxon>
        <taxon>Ascaridoidea</taxon>
        <taxon>Ascarididae</taxon>
        <taxon>Parascaris</taxon>
    </lineage>
</organism>
<dbReference type="PANTHER" id="PTHR48043:SF18">
    <property type="entry name" value="GLUCURONOSYLTRANSFERASE"/>
    <property type="match status" value="1"/>
</dbReference>
<dbReference type="InterPro" id="IPR050271">
    <property type="entry name" value="UDP-glycosyltransferase"/>
</dbReference>
<evidence type="ECO:0000256" key="6">
    <source>
        <dbReference type="SAM" id="MobiDB-lite"/>
    </source>
</evidence>
<protein>
    <recommendedName>
        <fullName evidence="2">glucuronosyltransferase</fullName>
        <ecNumber evidence="2">2.4.1.17</ecNumber>
    </recommendedName>
</protein>
<proteinExistence type="inferred from homology"/>
<dbReference type="GO" id="GO:0015020">
    <property type="term" value="F:glucuronosyltransferase activity"/>
    <property type="evidence" value="ECO:0007669"/>
    <property type="project" value="UniProtKB-EC"/>
</dbReference>
<evidence type="ECO:0000259" key="7">
    <source>
        <dbReference type="PROSITE" id="PS51034"/>
    </source>
</evidence>
<evidence type="ECO:0000256" key="4">
    <source>
        <dbReference type="ARBA" id="ARBA00022679"/>
    </source>
</evidence>
<evidence type="ECO:0000256" key="1">
    <source>
        <dbReference type="ARBA" id="ARBA00009995"/>
    </source>
</evidence>
<evidence type="ECO:0000256" key="5">
    <source>
        <dbReference type="ARBA" id="ARBA00047475"/>
    </source>
</evidence>
<dbReference type="AlphaFoldDB" id="A0A914ZKY5"/>
<name>A0A914ZKY5_PARUN</name>
<keyword evidence="3" id="KW-0328">Glycosyltransferase</keyword>
<feature type="compositionally biased region" description="Polar residues" evidence="6">
    <location>
        <begin position="433"/>
        <end position="445"/>
    </location>
</feature>
<reference evidence="9" key="1">
    <citation type="submission" date="2022-11" db="UniProtKB">
        <authorList>
            <consortium name="WormBaseParasite"/>
        </authorList>
    </citation>
    <scope>IDENTIFICATION</scope>
</reference>
<feature type="domain" description="ZP" evidence="7">
    <location>
        <begin position="1"/>
        <end position="92"/>
    </location>
</feature>
<dbReference type="InterPro" id="IPR002213">
    <property type="entry name" value="UDP_glucos_trans"/>
</dbReference>
<evidence type="ECO:0000256" key="2">
    <source>
        <dbReference type="ARBA" id="ARBA00012544"/>
    </source>
</evidence>
<feature type="compositionally biased region" description="Basic and acidic residues" evidence="6">
    <location>
        <begin position="420"/>
        <end position="429"/>
    </location>
</feature>
<comment type="similarity">
    <text evidence="1">Belongs to the UDP-glycosyltransferase family.</text>
</comment>
<feature type="compositionally biased region" description="Basic and acidic residues" evidence="6">
    <location>
        <begin position="556"/>
        <end position="572"/>
    </location>
</feature>
<dbReference type="WBParaSite" id="PgB07_g032_t01">
    <property type="protein sequence ID" value="PgB07_g032_t01"/>
    <property type="gene ID" value="PgB07_g032"/>
</dbReference>
<feature type="region of interest" description="Disordered" evidence="6">
    <location>
        <begin position="556"/>
        <end position="596"/>
    </location>
</feature>
<comment type="catalytic activity">
    <reaction evidence="5">
        <text>glucuronate acceptor + UDP-alpha-D-glucuronate = acceptor beta-D-glucuronoside + UDP + H(+)</text>
        <dbReference type="Rhea" id="RHEA:21032"/>
        <dbReference type="ChEBI" id="CHEBI:15378"/>
        <dbReference type="ChEBI" id="CHEBI:58052"/>
        <dbReference type="ChEBI" id="CHEBI:58223"/>
        <dbReference type="ChEBI" id="CHEBI:132367"/>
        <dbReference type="ChEBI" id="CHEBI:132368"/>
        <dbReference type="EC" id="2.4.1.17"/>
    </reaction>
</comment>
<evidence type="ECO:0000256" key="3">
    <source>
        <dbReference type="ARBA" id="ARBA00022676"/>
    </source>
</evidence>